<dbReference type="Proteomes" id="UP000253303">
    <property type="component" value="Unassembled WGS sequence"/>
</dbReference>
<feature type="domain" description="YbaK/aminoacyl-tRNA synthetase-associated" evidence="1">
    <location>
        <begin position="36"/>
        <end position="151"/>
    </location>
</feature>
<dbReference type="Gene3D" id="3.90.960.10">
    <property type="entry name" value="YbaK/aminoacyl-tRNA synthetase-associated domain"/>
    <property type="match status" value="1"/>
</dbReference>
<dbReference type="SUPFAM" id="SSF55826">
    <property type="entry name" value="YbaK/ProRS associated domain"/>
    <property type="match status" value="1"/>
</dbReference>
<proteinExistence type="predicted"/>
<dbReference type="InterPro" id="IPR007214">
    <property type="entry name" value="YbaK/aa-tRNA-synth-assoc-dom"/>
</dbReference>
<evidence type="ECO:0000259" key="1">
    <source>
        <dbReference type="Pfam" id="PF04073"/>
    </source>
</evidence>
<protein>
    <recommendedName>
        <fullName evidence="1">YbaK/aminoacyl-tRNA synthetase-associated domain-containing protein</fullName>
    </recommendedName>
</protein>
<gene>
    <name evidence="2" type="ORF">DP939_34355</name>
</gene>
<reference evidence="2 3" key="1">
    <citation type="submission" date="2018-06" db="EMBL/GenBank/DDBJ databases">
        <title>Sphaerisporangium craniellae sp. nov., isolated from a marine sponge in the South China Sea.</title>
        <authorList>
            <person name="Li L."/>
        </authorList>
    </citation>
    <scope>NUCLEOTIDE SEQUENCE [LARGE SCALE GENOMIC DNA]</scope>
    <source>
        <strain evidence="2 3">LHW63015</strain>
    </source>
</reference>
<accession>A0A366LRD6</accession>
<dbReference type="RefSeq" id="WP_113984998.1">
    <property type="nucleotide sequence ID" value="NZ_QMEY01000021.1"/>
</dbReference>
<comment type="caution">
    <text evidence="2">The sequence shown here is derived from an EMBL/GenBank/DDBJ whole genome shotgun (WGS) entry which is preliminary data.</text>
</comment>
<dbReference type="Pfam" id="PF04073">
    <property type="entry name" value="tRNA_edit"/>
    <property type="match status" value="1"/>
</dbReference>
<dbReference type="InterPro" id="IPR036754">
    <property type="entry name" value="YbaK/aa-tRNA-synt-asso_dom_sf"/>
</dbReference>
<dbReference type="AlphaFoldDB" id="A0A366LRD6"/>
<dbReference type="GO" id="GO:0002161">
    <property type="term" value="F:aminoacyl-tRNA deacylase activity"/>
    <property type="evidence" value="ECO:0007669"/>
    <property type="project" value="InterPro"/>
</dbReference>
<evidence type="ECO:0000313" key="2">
    <source>
        <dbReference type="EMBL" id="RBQ15762.1"/>
    </source>
</evidence>
<dbReference type="EMBL" id="QMEY01000021">
    <property type="protein sequence ID" value="RBQ15762.1"/>
    <property type="molecule type" value="Genomic_DNA"/>
</dbReference>
<name>A0A366LRD6_9ACTN</name>
<keyword evidence="3" id="KW-1185">Reference proteome</keyword>
<sequence length="180" mass="19423">MKDALAIHRWLLAHQVHHEIVRLPRALTCAGELPEIMHADAAHCLEVTVFEVDTRVGLDPVAVLSSVATPPRPAMVGTLLGARKVSPAPAFIVNSATRYAAGLVCPLLLPDDLALLIDERLHRELPGDTLVHTPTGERRTALSLRARDLLTLAGGKRLDLAARGRSSLSHGHRASHSLPR</sequence>
<evidence type="ECO:0000313" key="3">
    <source>
        <dbReference type="Proteomes" id="UP000253303"/>
    </source>
</evidence>
<organism evidence="2 3">
    <name type="scientific">Spongiactinospora rosea</name>
    <dbReference type="NCBI Taxonomy" id="2248750"/>
    <lineage>
        <taxon>Bacteria</taxon>
        <taxon>Bacillati</taxon>
        <taxon>Actinomycetota</taxon>
        <taxon>Actinomycetes</taxon>
        <taxon>Streptosporangiales</taxon>
        <taxon>Streptosporangiaceae</taxon>
        <taxon>Spongiactinospora</taxon>
    </lineage>
</organism>